<dbReference type="EMBL" id="JACEZU010000003">
    <property type="protein sequence ID" value="MBA5686716.1"/>
    <property type="molecule type" value="Genomic_DNA"/>
</dbReference>
<keyword evidence="1" id="KW-0812">Transmembrane</keyword>
<keyword evidence="3" id="KW-1185">Reference proteome</keyword>
<feature type="transmembrane region" description="Helical" evidence="1">
    <location>
        <begin position="138"/>
        <end position="159"/>
    </location>
</feature>
<comment type="caution">
    <text evidence="2">The sequence shown here is derived from an EMBL/GenBank/DDBJ whole genome shotgun (WGS) entry which is preliminary data.</text>
</comment>
<evidence type="ECO:0000313" key="3">
    <source>
        <dbReference type="Proteomes" id="UP000573499"/>
    </source>
</evidence>
<keyword evidence="1" id="KW-0472">Membrane</keyword>
<feature type="transmembrane region" description="Helical" evidence="1">
    <location>
        <begin position="43"/>
        <end position="67"/>
    </location>
</feature>
<evidence type="ECO:0000256" key="1">
    <source>
        <dbReference type="SAM" id="Phobius"/>
    </source>
</evidence>
<evidence type="ECO:0000313" key="2">
    <source>
        <dbReference type="EMBL" id="MBA5686716.1"/>
    </source>
</evidence>
<keyword evidence="1" id="KW-1133">Transmembrane helix</keyword>
<sequence>MSALGLANRAYINVWFVLVGYAGLVLVDVGLKAMGWQGATIFMLFVFLFLAFFVLLQPAILCAVFMIDALDSWSVRGGWNASKVWVTKQVPATVYLVMIIPLTITFLPIEKYFGLAALGLIVYWVIEMASIRTDANRGLIILRAIYWCIFGYLVFAGLYGTHWGQKIINESPSAQRLLAINNPFETSKVQAEYDAVMNDVKAARAETLATCFANGIADAKKKGPLTDQKIIDRIKHECEVESGYVASTPNSILLLDSRNACLVRNHKLLMRQNSGYEITDNTLAGEVLDGCKVNKNFLHPSLTETQDQEEKPVSLVALTTHNEAASAMLHDSLDFARKNEEDQKVREEERVRKDKERAERIGSSENIQKFYAAKREFQRLETNVLNCETQSCATSQIDDFVAAAAAYSERAKFVNLIGDSGYDLGIGAHVRKNKSEYIVLATLRERYRATSDRGAREAIRANINDTLRELHF</sequence>
<accession>A0A7W2IJX0</accession>
<proteinExistence type="predicted"/>
<reference evidence="2 3" key="1">
    <citation type="submission" date="2020-07" db="EMBL/GenBank/DDBJ databases">
        <title>Novel species isolated from subtropical streams in China.</title>
        <authorList>
            <person name="Lu H."/>
        </authorList>
    </citation>
    <scope>NUCLEOTIDE SEQUENCE [LARGE SCALE GENOMIC DNA]</scope>
    <source>
        <strain evidence="2 3">LX47W</strain>
    </source>
</reference>
<gene>
    <name evidence="2" type="ORF">H3H39_06565</name>
</gene>
<feature type="transmembrane region" description="Helical" evidence="1">
    <location>
        <begin position="93"/>
        <end position="126"/>
    </location>
</feature>
<dbReference type="AlphaFoldDB" id="A0A7W2IJX0"/>
<name>A0A7W2IJX0_9BURK</name>
<feature type="transmembrane region" description="Helical" evidence="1">
    <location>
        <begin position="12"/>
        <end position="31"/>
    </location>
</feature>
<dbReference type="Proteomes" id="UP000573499">
    <property type="component" value="Unassembled WGS sequence"/>
</dbReference>
<organism evidence="2 3">
    <name type="scientific">Rugamonas apoptosis</name>
    <dbReference type="NCBI Taxonomy" id="2758570"/>
    <lineage>
        <taxon>Bacteria</taxon>
        <taxon>Pseudomonadati</taxon>
        <taxon>Pseudomonadota</taxon>
        <taxon>Betaproteobacteria</taxon>
        <taxon>Burkholderiales</taxon>
        <taxon>Oxalobacteraceae</taxon>
        <taxon>Telluria group</taxon>
        <taxon>Rugamonas</taxon>
    </lineage>
</organism>
<protein>
    <submittedName>
        <fullName evidence="2">Uncharacterized protein</fullName>
    </submittedName>
</protein>
<dbReference type="RefSeq" id="WP_182152583.1">
    <property type="nucleotide sequence ID" value="NZ_JACEZU010000003.1"/>
</dbReference>